<dbReference type="GO" id="GO:0016301">
    <property type="term" value="F:kinase activity"/>
    <property type="evidence" value="ECO:0007669"/>
    <property type="project" value="UniProtKB-KW"/>
</dbReference>
<evidence type="ECO:0000256" key="14">
    <source>
        <dbReference type="ARBA" id="ARBA00022958"/>
    </source>
</evidence>
<feature type="domain" description="Pyruvate kinase barrel" evidence="19">
    <location>
        <begin position="1"/>
        <end position="324"/>
    </location>
</feature>
<dbReference type="NCBIfam" id="TIGR01064">
    <property type="entry name" value="pyruv_kin"/>
    <property type="match status" value="1"/>
</dbReference>
<dbReference type="Pfam" id="PF00224">
    <property type="entry name" value="PK"/>
    <property type="match status" value="1"/>
</dbReference>
<dbReference type="Pfam" id="PF02887">
    <property type="entry name" value="PK_C"/>
    <property type="match status" value="1"/>
</dbReference>
<dbReference type="Gene3D" id="3.40.1380.20">
    <property type="entry name" value="Pyruvate kinase, C-terminal domain"/>
    <property type="match status" value="1"/>
</dbReference>
<dbReference type="PROSITE" id="PS00110">
    <property type="entry name" value="PYRUVATE_KINASE"/>
    <property type="match status" value="1"/>
</dbReference>
<evidence type="ECO:0000313" key="22">
    <source>
        <dbReference type="EMBL" id="SEN00802.1"/>
    </source>
</evidence>
<keyword evidence="8 18" id="KW-0808">Transferase</keyword>
<keyword evidence="14" id="KW-0630">Potassium</keyword>
<dbReference type="EMBL" id="FOCG01000002">
    <property type="protein sequence ID" value="SEN00802.1"/>
    <property type="molecule type" value="Genomic_DNA"/>
</dbReference>
<dbReference type="InterPro" id="IPR001697">
    <property type="entry name" value="Pyr_Knase"/>
</dbReference>
<accession>A0A1H8D0U8</accession>
<keyword evidence="10" id="KW-0547">Nucleotide-binding</keyword>
<keyword evidence="9" id="KW-0479">Metal-binding</keyword>
<comment type="catalytic activity">
    <reaction evidence="18">
        <text>pyruvate + ATP = phosphoenolpyruvate + ADP + H(+)</text>
        <dbReference type="Rhea" id="RHEA:18157"/>
        <dbReference type="ChEBI" id="CHEBI:15361"/>
        <dbReference type="ChEBI" id="CHEBI:15378"/>
        <dbReference type="ChEBI" id="CHEBI:30616"/>
        <dbReference type="ChEBI" id="CHEBI:58702"/>
        <dbReference type="ChEBI" id="CHEBI:456216"/>
        <dbReference type="EC" id="2.7.1.40"/>
    </reaction>
</comment>
<evidence type="ECO:0000256" key="12">
    <source>
        <dbReference type="ARBA" id="ARBA00022840"/>
    </source>
</evidence>
<dbReference type="FunFam" id="3.20.20.60:FF:000025">
    <property type="entry name" value="Pyruvate kinase"/>
    <property type="match status" value="1"/>
</dbReference>
<dbReference type="NCBIfam" id="NF004491">
    <property type="entry name" value="PRK05826.1"/>
    <property type="match status" value="1"/>
</dbReference>
<reference evidence="22 23" key="1">
    <citation type="submission" date="2016-10" db="EMBL/GenBank/DDBJ databases">
        <authorList>
            <person name="de Groot N.N."/>
        </authorList>
    </citation>
    <scope>NUCLEOTIDE SEQUENCE [LARGE SCALE GENOMIC DNA]</scope>
    <source>
        <strain evidence="22 23">CGMCC 1.5070</strain>
    </source>
</reference>
<keyword evidence="15 18" id="KW-0324">Glycolysis</keyword>
<dbReference type="EC" id="2.7.1.40" evidence="6 17"/>
<evidence type="ECO:0000256" key="3">
    <source>
        <dbReference type="ARBA" id="ARBA00004997"/>
    </source>
</evidence>
<keyword evidence="11 18" id="KW-0418">Kinase</keyword>
<comment type="cofactor">
    <cofactor evidence="1">
        <name>Mg(2+)</name>
        <dbReference type="ChEBI" id="CHEBI:18420"/>
    </cofactor>
</comment>
<evidence type="ECO:0000256" key="8">
    <source>
        <dbReference type="ARBA" id="ARBA00022679"/>
    </source>
</evidence>
<dbReference type="SUPFAM" id="SSF52009">
    <property type="entry name" value="Phosphohistidine domain"/>
    <property type="match status" value="1"/>
</dbReference>
<dbReference type="InterPro" id="IPR015813">
    <property type="entry name" value="Pyrv/PenolPyrv_kinase-like_dom"/>
</dbReference>
<dbReference type="Gene3D" id="2.40.33.10">
    <property type="entry name" value="PK beta-barrel domain-like"/>
    <property type="match status" value="1"/>
</dbReference>
<evidence type="ECO:0000256" key="7">
    <source>
        <dbReference type="ARBA" id="ARBA00018587"/>
    </source>
</evidence>
<dbReference type="NCBIfam" id="NF004978">
    <property type="entry name" value="PRK06354.1"/>
    <property type="match status" value="1"/>
</dbReference>
<dbReference type="OrthoDB" id="9812123at2"/>
<evidence type="ECO:0000256" key="15">
    <source>
        <dbReference type="ARBA" id="ARBA00023152"/>
    </source>
</evidence>
<evidence type="ECO:0000256" key="10">
    <source>
        <dbReference type="ARBA" id="ARBA00022741"/>
    </source>
</evidence>
<name>A0A1H8D0U8_9FIRM</name>
<sequence>MRKTKIICTLGPATETEERIRDLILAGMDVARFNFSHGSYEEHLKKLNILRALREELHMPIAALLDTKGPEIRLGKFKGGIAELKKGELFTLTTNEIEGDSSRATITFKGLPSDVDAGTKILLDDGLIELKVVSVEGGTEIICKIVNGGTISNTKGVNVPGVCLSLPYISEKDRADILWGIEQEFDFMAASFTRTAEDILEIRKILDSKNCHSVRIIAKIENAEGVANIDEILRVSDGVMIARGDMGVEIPFEEVPVVQKLLIKKAYSAGKQVITATQMLDSMMKNPRPTRAEATDVANAIYDGTSAIMLSGETAAGAYPIEAVKTMARIAVRAEDDIDYRGRFFKREMNTRQGVTNAISHATCTTAYDLGAAAIITVTKSGKTAKMISKYRPEMPIISGTTSPTVYRQMNLSWGVIPILMEEKESTDELFQHAVDVAQGNNLVKSGDIVVITAGVPLGISGTTNLLKVHMVGDVLVTGQGVNCLRAFGNICVARNEEEALTNFKQSDILVIPQTSNNILSLLKKASGIVTEAGGLNSHAAIVGLTLDIPVLVGASHATDILKSGTAVTIDAARGIVCNSPLKA</sequence>
<dbReference type="GO" id="GO:0030955">
    <property type="term" value="F:potassium ion binding"/>
    <property type="evidence" value="ECO:0007669"/>
    <property type="project" value="UniProtKB-UniRule"/>
</dbReference>
<dbReference type="InterPro" id="IPR015806">
    <property type="entry name" value="Pyrv_Knase_insert_dom_sf"/>
</dbReference>
<feature type="domain" description="PEP-utilising enzyme mobile" evidence="20">
    <location>
        <begin position="505"/>
        <end position="575"/>
    </location>
</feature>
<dbReference type="Gene3D" id="3.50.30.10">
    <property type="entry name" value="Phosphohistidine domain"/>
    <property type="match status" value="1"/>
</dbReference>
<dbReference type="RefSeq" id="WP_092755554.1">
    <property type="nucleotide sequence ID" value="NZ_FOCG01000002.1"/>
</dbReference>
<keyword evidence="23" id="KW-1185">Reference proteome</keyword>
<dbReference type="Gene3D" id="3.20.20.60">
    <property type="entry name" value="Phosphoenolpyruvate-binding domains"/>
    <property type="match status" value="1"/>
</dbReference>
<feature type="domain" description="Pyruvate kinase C-terminal" evidence="21">
    <location>
        <begin position="357"/>
        <end position="470"/>
    </location>
</feature>
<evidence type="ECO:0000256" key="5">
    <source>
        <dbReference type="ARBA" id="ARBA00008663"/>
    </source>
</evidence>
<dbReference type="InterPro" id="IPR008279">
    <property type="entry name" value="PEP-util_enz_mobile_dom"/>
</dbReference>
<organism evidence="22 23">
    <name type="scientific">Hydrogenoanaerobacterium saccharovorans</name>
    <dbReference type="NCBI Taxonomy" id="474960"/>
    <lineage>
        <taxon>Bacteria</taxon>
        <taxon>Bacillati</taxon>
        <taxon>Bacillota</taxon>
        <taxon>Clostridia</taxon>
        <taxon>Eubacteriales</taxon>
        <taxon>Oscillospiraceae</taxon>
        <taxon>Hydrogenoanaerobacterium</taxon>
    </lineage>
</organism>
<comment type="similarity">
    <text evidence="4">In the C-terminal section; belongs to the PEP-utilizing enzyme family.</text>
</comment>
<evidence type="ECO:0000259" key="19">
    <source>
        <dbReference type="Pfam" id="PF00224"/>
    </source>
</evidence>
<dbReference type="GO" id="GO:0000287">
    <property type="term" value="F:magnesium ion binding"/>
    <property type="evidence" value="ECO:0007669"/>
    <property type="project" value="UniProtKB-UniRule"/>
</dbReference>
<keyword evidence="13 18" id="KW-0460">Magnesium</keyword>
<evidence type="ECO:0000256" key="16">
    <source>
        <dbReference type="ARBA" id="ARBA00023317"/>
    </source>
</evidence>
<protein>
    <recommendedName>
        <fullName evidence="7 17">Pyruvate kinase</fullName>
        <ecNumber evidence="6 17">2.7.1.40</ecNumber>
    </recommendedName>
</protein>
<dbReference type="SUPFAM" id="SSF51621">
    <property type="entry name" value="Phosphoenolpyruvate/pyruvate domain"/>
    <property type="match status" value="1"/>
</dbReference>
<comment type="pathway">
    <text evidence="3 18">Carbohydrate degradation; glycolysis; pyruvate from D-glyceraldehyde 3-phosphate: step 5/5.</text>
</comment>
<evidence type="ECO:0000259" key="20">
    <source>
        <dbReference type="Pfam" id="PF00391"/>
    </source>
</evidence>
<comment type="cofactor">
    <cofactor evidence="2">
        <name>K(+)</name>
        <dbReference type="ChEBI" id="CHEBI:29103"/>
    </cofactor>
</comment>
<evidence type="ECO:0000256" key="6">
    <source>
        <dbReference type="ARBA" id="ARBA00012142"/>
    </source>
</evidence>
<evidence type="ECO:0000256" key="4">
    <source>
        <dbReference type="ARBA" id="ARBA00006237"/>
    </source>
</evidence>
<dbReference type="GO" id="GO:0005524">
    <property type="term" value="F:ATP binding"/>
    <property type="evidence" value="ECO:0007669"/>
    <property type="project" value="UniProtKB-KW"/>
</dbReference>
<dbReference type="Proteomes" id="UP000199158">
    <property type="component" value="Unassembled WGS sequence"/>
</dbReference>
<dbReference type="FunFam" id="2.40.33.10:FF:000001">
    <property type="entry name" value="Pyruvate kinase"/>
    <property type="match status" value="1"/>
</dbReference>
<evidence type="ECO:0000256" key="13">
    <source>
        <dbReference type="ARBA" id="ARBA00022842"/>
    </source>
</evidence>
<evidence type="ECO:0000256" key="11">
    <source>
        <dbReference type="ARBA" id="ARBA00022777"/>
    </source>
</evidence>
<evidence type="ECO:0000313" key="23">
    <source>
        <dbReference type="Proteomes" id="UP000199158"/>
    </source>
</evidence>
<dbReference type="InterPro" id="IPR036918">
    <property type="entry name" value="Pyrv_Knase_C_sf"/>
</dbReference>
<keyword evidence="16 22" id="KW-0670">Pyruvate</keyword>
<dbReference type="InterPro" id="IPR015795">
    <property type="entry name" value="Pyrv_Knase_C"/>
</dbReference>
<dbReference type="InterPro" id="IPR015793">
    <property type="entry name" value="Pyrv_Knase_brl"/>
</dbReference>
<evidence type="ECO:0000256" key="17">
    <source>
        <dbReference type="NCBIfam" id="TIGR01064"/>
    </source>
</evidence>
<proteinExistence type="inferred from homology"/>
<dbReference type="Pfam" id="PF00391">
    <property type="entry name" value="PEP-utilizers"/>
    <property type="match status" value="1"/>
</dbReference>
<dbReference type="PRINTS" id="PR01050">
    <property type="entry name" value="PYRUVTKNASE"/>
</dbReference>
<evidence type="ECO:0000256" key="9">
    <source>
        <dbReference type="ARBA" id="ARBA00022723"/>
    </source>
</evidence>
<evidence type="ECO:0000256" key="2">
    <source>
        <dbReference type="ARBA" id="ARBA00001958"/>
    </source>
</evidence>
<dbReference type="GO" id="GO:0004743">
    <property type="term" value="F:pyruvate kinase activity"/>
    <property type="evidence" value="ECO:0007669"/>
    <property type="project" value="UniProtKB-UniRule"/>
</dbReference>
<dbReference type="UniPathway" id="UPA00109">
    <property type="reaction ID" value="UER00188"/>
</dbReference>
<comment type="similarity">
    <text evidence="5 18">Belongs to the pyruvate kinase family.</text>
</comment>
<dbReference type="InterPro" id="IPR036637">
    <property type="entry name" value="Phosphohistidine_dom_sf"/>
</dbReference>
<dbReference type="AlphaFoldDB" id="A0A1H8D0U8"/>
<dbReference type="SUPFAM" id="SSF50800">
    <property type="entry name" value="PK beta-barrel domain-like"/>
    <property type="match status" value="1"/>
</dbReference>
<dbReference type="STRING" id="474960.SAMN05216180_2446"/>
<evidence type="ECO:0000259" key="21">
    <source>
        <dbReference type="Pfam" id="PF02887"/>
    </source>
</evidence>
<dbReference type="PANTHER" id="PTHR11817">
    <property type="entry name" value="PYRUVATE KINASE"/>
    <property type="match status" value="1"/>
</dbReference>
<keyword evidence="12" id="KW-0067">ATP-binding</keyword>
<dbReference type="InterPro" id="IPR040442">
    <property type="entry name" value="Pyrv_kinase-like_dom_sf"/>
</dbReference>
<dbReference type="InterPro" id="IPR011037">
    <property type="entry name" value="Pyrv_Knase-like_insert_dom_sf"/>
</dbReference>
<dbReference type="SUPFAM" id="SSF52935">
    <property type="entry name" value="PK C-terminal domain-like"/>
    <property type="match status" value="1"/>
</dbReference>
<evidence type="ECO:0000256" key="18">
    <source>
        <dbReference type="RuleBase" id="RU000504"/>
    </source>
</evidence>
<evidence type="ECO:0000256" key="1">
    <source>
        <dbReference type="ARBA" id="ARBA00001946"/>
    </source>
</evidence>
<gene>
    <name evidence="22" type="ORF">SAMN05216180_2446</name>
</gene>
<dbReference type="InterPro" id="IPR018209">
    <property type="entry name" value="Pyrv_Knase_AS"/>
</dbReference>